<feature type="transmembrane region" description="Helical" evidence="1">
    <location>
        <begin position="123"/>
        <end position="146"/>
    </location>
</feature>
<dbReference type="GO" id="GO:0022857">
    <property type="term" value="F:transmembrane transporter activity"/>
    <property type="evidence" value="ECO:0007669"/>
    <property type="project" value="InterPro"/>
</dbReference>
<feature type="transmembrane region" description="Helical" evidence="1">
    <location>
        <begin position="68"/>
        <end position="87"/>
    </location>
</feature>
<dbReference type="AlphaFoldDB" id="A0A381WKB1"/>
<evidence type="ECO:0000313" key="3">
    <source>
        <dbReference type="EMBL" id="SVA52950.1"/>
    </source>
</evidence>
<reference evidence="3" key="1">
    <citation type="submission" date="2018-05" db="EMBL/GenBank/DDBJ databases">
        <authorList>
            <person name="Lanie J.A."/>
            <person name="Ng W.-L."/>
            <person name="Kazmierczak K.M."/>
            <person name="Andrzejewski T.M."/>
            <person name="Davidsen T.M."/>
            <person name="Wayne K.J."/>
            <person name="Tettelin H."/>
            <person name="Glass J.I."/>
            <person name="Rusch D."/>
            <person name="Podicherti R."/>
            <person name="Tsui H.-C.T."/>
            <person name="Winkler M.E."/>
        </authorList>
    </citation>
    <scope>NUCLEOTIDE SEQUENCE</scope>
</reference>
<dbReference type="Gene3D" id="1.20.1250.20">
    <property type="entry name" value="MFS general substrate transporter like domains"/>
    <property type="match status" value="2"/>
</dbReference>
<dbReference type="InterPro" id="IPR011701">
    <property type="entry name" value="MFS"/>
</dbReference>
<dbReference type="InterPro" id="IPR050327">
    <property type="entry name" value="Proton-linked_MCT"/>
</dbReference>
<dbReference type="PROSITE" id="PS50850">
    <property type="entry name" value="MFS"/>
    <property type="match status" value="1"/>
</dbReference>
<keyword evidence="1" id="KW-0472">Membrane</keyword>
<feature type="transmembrane region" description="Helical" evidence="1">
    <location>
        <begin position="317"/>
        <end position="336"/>
    </location>
</feature>
<dbReference type="CDD" id="cd17355">
    <property type="entry name" value="MFS_YcxA_like"/>
    <property type="match status" value="1"/>
</dbReference>
<dbReference type="Pfam" id="PF07690">
    <property type="entry name" value="MFS_1"/>
    <property type="match status" value="1"/>
</dbReference>
<feature type="transmembrane region" description="Helical" evidence="1">
    <location>
        <begin position="191"/>
        <end position="209"/>
    </location>
</feature>
<dbReference type="SUPFAM" id="SSF103473">
    <property type="entry name" value="MFS general substrate transporter"/>
    <property type="match status" value="1"/>
</dbReference>
<feature type="transmembrane region" description="Helical" evidence="1">
    <location>
        <begin position="372"/>
        <end position="392"/>
    </location>
</feature>
<organism evidence="3">
    <name type="scientific">marine metagenome</name>
    <dbReference type="NCBI Taxonomy" id="408172"/>
    <lineage>
        <taxon>unclassified sequences</taxon>
        <taxon>metagenomes</taxon>
        <taxon>ecological metagenomes</taxon>
    </lineage>
</organism>
<protein>
    <recommendedName>
        <fullName evidence="2">Major facilitator superfamily (MFS) profile domain-containing protein</fullName>
    </recommendedName>
</protein>
<accession>A0A381WKB1</accession>
<keyword evidence="1" id="KW-1133">Transmembrane helix</keyword>
<feature type="domain" description="Major facilitator superfamily (MFS) profile" evidence="2">
    <location>
        <begin position="30"/>
        <end position="428"/>
    </location>
</feature>
<feature type="transmembrane region" description="Helical" evidence="1">
    <location>
        <begin position="30"/>
        <end position="48"/>
    </location>
</feature>
<evidence type="ECO:0000256" key="1">
    <source>
        <dbReference type="SAM" id="Phobius"/>
    </source>
</evidence>
<feature type="transmembrane region" description="Helical" evidence="1">
    <location>
        <begin position="99"/>
        <end position="117"/>
    </location>
</feature>
<dbReference type="PANTHER" id="PTHR11360">
    <property type="entry name" value="MONOCARBOXYLATE TRANSPORTER"/>
    <property type="match status" value="1"/>
</dbReference>
<feature type="transmembrane region" description="Helical" evidence="1">
    <location>
        <begin position="404"/>
        <end position="423"/>
    </location>
</feature>
<proteinExistence type="predicted"/>
<dbReference type="EMBL" id="UINC01012078">
    <property type="protein sequence ID" value="SVA52950.1"/>
    <property type="molecule type" value="Genomic_DNA"/>
</dbReference>
<feature type="transmembrane region" description="Helical" evidence="1">
    <location>
        <begin position="239"/>
        <end position="264"/>
    </location>
</feature>
<dbReference type="InterPro" id="IPR036259">
    <property type="entry name" value="MFS_trans_sf"/>
</dbReference>
<evidence type="ECO:0000259" key="2">
    <source>
        <dbReference type="PROSITE" id="PS50850"/>
    </source>
</evidence>
<gene>
    <name evidence="3" type="ORF">METZ01_LOCUS105804</name>
</gene>
<dbReference type="PANTHER" id="PTHR11360:SF284">
    <property type="entry name" value="EG:103B4.3 PROTEIN-RELATED"/>
    <property type="match status" value="1"/>
</dbReference>
<feature type="transmembrane region" description="Helical" evidence="1">
    <location>
        <begin position="284"/>
        <end position="305"/>
    </location>
</feature>
<feature type="transmembrane region" description="Helical" evidence="1">
    <location>
        <begin position="158"/>
        <end position="179"/>
    </location>
</feature>
<dbReference type="InterPro" id="IPR020846">
    <property type="entry name" value="MFS_dom"/>
</dbReference>
<keyword evidence="1" id="KW-0812">Transmembrane</keyword>
<feature type="transmembrane region" description="Helical" evidence="1">
    <location>
        <begin position="342"/>
        <end position="365"/>
    </location>
</feature>
<name>A0A381WKB1_9ZZZZ</name>
<sequence>MTVFTGAKNRKPCSAANLIRGMYMLKQRSFWVPVVCGILILGLGSGTRQSFGIFQMAIAADFGVGRELWSFANALSFLLMGLCAPFVGTLADRFGTAKTAVVGGVLHVFGLLLLGFADSNWLLIFSCAISGLGLSAAGMGPILAAIGRQTAVAHRSIALGLVTAGSSFGQFGIVPFASLMQQSLGDWHNTMFVLTAISIFMIPAALGLGKNHTTDVSGQRIDGQGATEALLEAFSVRSYVLLMIGFFVCGFHVIFIGLHLPAYIADAAISMSYFGVTMSPIELGGWAIGIIGLFNIIGSVIWGWLGGIYKKKDMLALLYALRSLAILLFLLVPLSWASVLFFAAILGFLWLGTVALTSGLIGFLFGPKHAAMLWGIVFLSHQVGSFLGGWGAGRWFDIEGNYDWVWLFSVAMGFVAAVLHWLIREEPVIRPKVSFA</sequence>